<accession>A0ABZ0N7Y6</accession>
<protein>
    <submittedName>
        <fullName evidence="2">Uncharacterized protein</fullName>
    </submittedName>
</protein>
<proteinExistence type="predicted"/>
<gene>
    <name evidence="2" type="ORF">RHO25_000246</name>
</gene>
<dbReference type="EMBL" id="CP134184">
    <property type="protein sequence ID" value="WPA95643.1"/>
    <property type="molecule type" value="Genomic_DNA"/>
</dbReference>
<name>A0ABZ0N7Y6_CERBT</name>
<keyword evidence="3" id="KW-1185">Reference proteome</keyword>
<feature type="region of interest" description="Disordered" evidence="1">
    <location>
        <begin position="72"/>
        <end position="97"/>
    </location>
</feature>
<reference evidence="2 3" key="1">
    <citation type="submission" date="2023-09" db="EMBL/GenBank/DDBJ databases">
        <title>Complete-Gapless Cercospora beticola genome.</title>
        <authorList>
            <person name="Wyatt N.A."/>
            <person name="Spanner R.E."/>
            <person name="Bolton M.D."/>
        </authorList>
    </citation>
    <scope>NUCLEOTIDE SEQUENCE [LARGE SCALE GENOMIC DNA]</scope>
    <source>
        <strain evidence="2">Cb09-40</strain>
    </source>
</reference>
<organism evidence="2 3">
    <name type="scientific">Cercospora beticola</name>
    <name type="common">Sugarbeet leaf spot fungus</name>
    <dbReference type="NCBI Taxonomy" id="122368"/>
    <lineage>
        <taxon>Eukaryota</taxon>
        <taxon>Fungi</taxon>
        <taxon>Dikarya</taxon>
        <taxon>Ascomycota</taxon>
        <taxon>Pezizomycotina</taxon>
        <taxon>Dothideomycetes</taxon>
        <taxon>Dothideomycetidae</taxon>
        <taxon>Mycosphaerellales</taxon>
        <taxon>Mycosphaerellaceae</taxon>
        <taxon>Cercospora</taxon>
    </lineage>
</organism>
<dbReference type="Proteomes" id="UP001302367">
    <property type="component" value="Chromosome 1"/>
</dbReference>
<dbReference type="RefSeq" id="XP_065458066.1">
    <property type="nucleotide sequence ID" value="XM_065601994.1"/>
</dbReference>
<evidence type="ECO:0000256" key="1">
    <source>
        <dbReference type="SAM" id="MobiDB-lite"/>
    </source>
</evidence>
<sequence length="130" mass="14238">MIIRSSRLVAASSWYETGEELSETVGAHDSEVAIRPQEEYEEEELGTTAVVVERDIVAVAIWASPADYVADGNADGQKDNATIEGRGDGKQEQAMRVSNVQSKCQVTTDAQQQEAAQAQFPEVYEVYNQP</sequence>
<dbReference type="GeneID" id="90643679"/>
<evidence type="ECO:0000313" key="2">
    <source>
        <dbReference type="EMBL" id="WPA95643.1"/>
    </source>
</evidence>
<evidence type="ECO:0000313" key="3">
    <source>
        <dbReference type="Proteomes" id="UP001302367"/>
    </source>
</evidence>